<dbReference type="Proteomes" id="UP000439903">
    <property type="component" value="Unassembled WGS sequence"/>
</dbReference>
<dbReference type="EMBL" id="WTPW01000970">
    <property type="protein sequence ID" value="KAF0465701.1"/>
    <property type="molecule type" value="Genomic_DNA"/>
</dbReference>
<proteinExistence type="predicted"/>
<sequence>MSQNNYYGIMYSYLNIDLNLSQACCSLSECSNIVVSFRSVELNLSLVDSSVTSAMLDSSEGIDLDLYQDQYSSYYSSESNVLYKDIYLGSQYEEYSHDELYKTFISSKLSDSSSKNEPDDCNINSQYKYSFYIKVNNPFNSFEEIGKKLDKYSMERGFAVRKGRTCTRENGSVWNAT</sequence>
<reference evidence="1 2" key="1">
    <citation type="journal article" date="2019" name="Environ. Microbiol.">
        <title>At the nexus of three kingdoms: the genome of the mycorrhizal fungus Gigaspora margarita provides insights into plant, endobacterial and fungal interactions.</title>
        <authorList>
            <person name="Venice F."/>
            <person name="Ghignone S."/>
            <person name="Salvioli di Fossalunga A."/>
            <person name="Amselem J."/>
            <person name="Novero M."/>
            <person name="Xianan X."/>
            <person name="Sedzielewska Toro K."/>
            <person name="Morin E."/>
            <person name="Lipzen A."/>
            <person name="Grigoriev I.V."/>
            <person name="Henrissat B."/>
            <person name="Martin F.M."/>
            <person name="Bonfante P."/>
        </authorList>
    </citation>
    <scope>NUCLEOTIDE SEQUENCE [LARGE SCALE GENOMIC DNA]</scope>
    <source>
        <strain evidence="1 2">BEG34</strain>
    </source>
</reference>
<dbReference type="OrthoDB" id="2475576at2759"/>
<comment type="caution">
    <text evidence="1">The sequence shown here is derived from an EMBL/GenBank/DDBJ whole genome shotgun (WGS) entry which is preliminary data.</text>
</comment>
<accession>A0A8H3XIV1</accession>
<evidence type="ECO:0000313" key="1">
    <source>
        <dbReference type="EMBL" id="KAF0465701.1"/>
    </source>
</evidence>
<dbReference type="AlphaFoldDB" id="A0A8H3XIV1"/>
<protein>
    <submittedName>
        <fullName evidence="1">Uncharacterized protein</fullName>
    </submittedName>
</protein>
<evidence type="ECO:0000313" key="2">
    <source>
        <dbReference type="Proteomes" id="UP000439903"/>
    </source>
</evidence>
<gene>
    <name evidence="1" type="ORF">F8M41_026235</name>
</gene>
<organism evidence="1 2">
    <name type="scientific">Gigaspora margarita</name>
    <dbReference type="NCBI Taxonomy" id="4874"/>
    <lineage>
        <taxon>Eukaryota</taxon>
        <taxon>Fungi</taxon>
        <taxon>Fungi incertae sedis</taxon>
        <taxon>Mucoromycota</taxon>
        <taxon>Glomeromycotina</taxon>
        <taxon>Glomeromycetes</taxon>
        <taxon>Diversisporales</taxon>
        <taxon>Gigasporaceae</taxon>
        <taxon>Gigaspora</taxon>
    </lineage>
</organism>
<keyword evidence="2" id="KW-1185">Reference proteome</keyword>
<name>A0A8H3XIV1_GIGMA</name>